<keyword evidence="5 8" id="KW-0378">Hydrolase</keyword>
<name>A0A250WSB5_9CHLO</name>
<dbReference type="EC" id="3.5.1.122" evidence="3 8"/>
<dbReference type="EMBL" id="BEGY01000004">
    <property type="protein sequence ID" value="GAX73572.1"/>
    <property type="molecule type" value="Genomic_DNA"/>
</dbReference>
<gene>
    <name evidence="10" type="ORF">CEUSTIGMA_g1023.t1</name>
</gene>
<dbReference type="STRING" id="1157962.A0A250WSB5"/>
<dbReference type="InterPro" id="IPR023128">
    <property type="entry name" value="Prot_N_Gln_amidohydro_ab_roll"/>
</dbReference>
<evidence type="ECO:0000256" key="6">
    <source>
        <dbReference type="ARBA" id="ARBA00029677"/>
    </source>
</evidence>
<reference evidence="10 11" key="1">
    <citation type="submission" date="2017-08" db="EMBL/GenBank/DDBJ databases">
        <title>Acidophilic green algal genome provides insights into adaptation to an acidic environment.</title>
        <authorList>
            <person name="Hirooka S."/>
            <person name="Hirose Y."/>
            <person name="Kanesaki Y."/>
            <person name="Higuchi S."/>
            <person name="Fujiwara T."/>
            <person name="Onuma R."/>
            <person name="Era A."/>
            <person name="Ohbayashi R."/>
            <person name="Uzuka A."/>
            <person name="Nozaki H."/>
            <person name="Yoshikawa H."/>
            <person name="Miyagishima S.Y."/>
        </authorList>
    </citation>
    <scope>NUCLEOTIDE SEQUENCE [LARGE SCALE GENOMIC DNA]</scope>
    <source>
        <strain evidence="10 11">NIES-2499</strain>
    </source>
</reference>
<evidence type="ECO:0000256" key="7">
    <source>
        <dbReference type="ARBA" id="ARBA00048768"/>
    </source>
</evidence>
<proteinExistence type="inferred from homology"/>
<evidence type="ECO:0000256" key="4">
    <source>
        <dbReference type="ARBA" id="ARBA00021247"/>
    </source>
</evidence>
<feature type="domain" description="Protein N-terminal glutamine amidohydrolase alpha beta roll" evidence="9">
    <location>
        <begin position="49"/>
        <end position="301"/>
    </location>
</feature>
<dbReference type="GO" id="GO:0070773">
    <property type="term" value="F:protein-N-terminal glutamine amidohydrolase activity"/>
    <property type="evidence" value="ECO:0007669"/>
    <property type="project" value="UniProtKB-UniRule"/>
</dbReference>
<dbReference type="Pfam" id="PF09764">
    <property type="entry name" value="Nt_Gln_amidase"/>
    <property type="match status" value="1"/>
</dbReference>
<evidence type="ECO:0000259" key="9">
    <source>
        <dbReference type="Pfam" id="PF09764"/>
    </source>
</evidence>
<dbReference type="PANTHER" id="PTHR13035:SF0">
    <property type="entry name" value="PROTEIN N-TERMINAL GLUTAMINE AMIDOHYDROLASE"/>
    <property type="match status" value="1"/>
</dbReference>
<dbReference type="GO" id="GO:0005829">
    <property type="term" value="C:cytosol"/>
    <property type="evidence" value="ECO:0007669"/>
    <property type="project" value="TreeGrafter"/>
</dbReference>
<comment type="similarity">
    <text evidence="1 8">Belongs to the NTAQ1 family.</text>
</comment>
<dbReference type="InterPro" id="IPR037132">
    <property type="entry name" value="N_Gln_amidohydro_ab_roll_sf"/>
</dbReference>
<evidence type="ECO:0000256" key="5">
    <source>
        <dbReference type="ARBA" id="ARBA00022801"/>
    </source>
</evidence>
<dbReference type="PANTHER" id="PTHR13035">
    <property type="entry name" value="PROTEIN N-TERMINAL GLUTAMINE AMIDOHYDROLASE"/>
    <property type="match status" value="1"/>
</dbReference>
<evidence type="ECO:0000313" key="11">
    <source>
        <dbReference type="Proteomes" id="UP000232323"/>
    </source>
</evidence>
<dbReference type="GO" id="GO:0008418">
    <property type="term" value="F:protein-N-terminal asparagine amidohydrolase activity"/>
    <property type="evidence" value="ECO:0007669"/>
    <property type="project" value="UniProtKB-UniRule"/>
</dbReference>
<sequence>MEVSVSSESSSSGSSSIEAEGSYLQPEASLYHTTPRALFIDRDSCSPFYTPGYPEENVYRLINLLHESEQVDSLEELTVAFIRSPKKETYLWSQIRHMPQHASTGQVFCDYHCILIQRAMRDRLINSANDLDDDEDHPPSSLPASSNRMIQKLSTFGEANENGLRGPASMAYVWDLESSLAFPTRLAAYAEHVLRVRHVALMGPWLQRLYRLVPAALYLKYFASDRRHHPRRVDGMWESSAAPNSPPITTEDGCVSTMHRYLSLHSSVPFDMRSEKELNLGEKLRMENERRFGELVDERKFLAGFGVKITEYNLSSLS</sequence>
<evidence type="ECO:0000256" key="8">
    <source>
        <dbReference type="RuleBase" id="RU367082"/>
    </source>
</evidence>
<dbReference type="Gene3D" id="3.10.620.10">
    <property type="entry name" value="Protein N-terminal glutamine amidohydrolase, alpha beta roll"/>
    <property type="match status" value="1"/>
</dbReference>
<evidence type="ECO:0000256" key="2">
    <source>
        <dbReference type="ARBA" id="ARBA00011245"/>
    </source>
</evidence>
<dbReference type="AlphaFoldDB" id="A0A250WSB5"/>
<dbReference type="OrthoDB" id="191192at2759"/>
<comment type="function">
    <text evidence="8">Mediates the side-chain deamidation of N-terminal glutamine residues to glutamate, an important step in N-end rule pathway of protein degradation. Conversion of the resulting N-terminal glutamine to glutamate renders the protein susceptible to arginylation, polyubiquitination and degradation as specified by the N-end rule. Does not act on substrates with internal or C-terminal glutamine and does not act on non-glutamine residues in any position.</text>
</comment>
<protein>
    <recommendedName>
        <fullName evidence="4 8">Protein N-terminal glutamine amidohydrolase</fullName>
        <ecNumber evidence="3 8">3.5.1.122</ecNumber>
    </recommendedName>
    <alternativeName>
        <fullName evidence="6 8">Protein NH2-terminal glutamine deamidase</fullName>
    </alternativeName>
</protein>
<comment type="caution">
    <text evidence="10">The sequence shown here is derived from an EMBL/GenBank/DDBJ whole genome shotgun (WGS) entry which is preliminary data.</text>
</comment>
<evidence type="ECO:0000256" key="1">
    <source>
        <dbReference type="ARBA" id="ARBA00008985"/>
    </source>
</evidence>
<accession>A0A250WSB5</accession>
<dbReference type="Proteomes" id="UP000232323">
    <property type="component" value="Unassembled WGS sequence"/>
</dbReference>
<dbReference type="GO" id="GO:0005634">
    <property type="term" value="C:nucleus"/>
    <property type="evidence" value="ECO:0007669"/>
    <property type="project" value="TreeGrafter"/>
</dbReference>
<evidence type="ECO:0000256" key="3">
    <source>
        <dbReference type="ARBA" id="ARBA00012718"/>
    </source>
</evidence>
<comment type="catalytic activity">
    <reaction evidence="7 8">
        <text>N-terminal L-glutaminyl-[protein] + H2O = N-terminal L-glutamyl-[protein] + NH4(+)</text>
        <dbReference type="Rhea" id="RHEA:50680"/>
        <dbReference type="Rhea" id="RHEA-COMP:12668"/>
        <dbReference type="Rhea" id="RHEA-COMP:12777"/>
        <dbReference type="ChEBI" id="CHEBI:15377"/>
        <dbReference type="ChEBI" id="CHEBI:28938"/>
        <dbReference type="ChEBI" id="CHEBI:64721"/>
        <dbReference type="ChEBI" id="CHEBI:64722"/>
        <dbReference type="EC" id="3.5.1.122"/>
    </reaction>
</comment>
<organism evidence="10 11">
    <name type="scientific">Chlamydomonas eustigma</name>
    <dbReference type="NCBI Taxonomy" id="1157962"/>
    <lineage>
        <taxon>Eukaryota</taxon>
        <taxon>Viridiplantae</taxon>
        <taxon>Chlorophyta</taxon>
        <taxon>core chlorophytes</taxon>
        <taxon>Chlorophyceae</taxon>
        <taxon>CS clade</taxon>
        <taxon>Chlamydomonadales</taxon>
        <taxon>Chlamydomonadaceae</taxon>
        <taxon>Chlamydomonas</taxon>
    </lineage>
</organism>
<evidence type="ECO:0000313" key="10">
    <source>
        <dbReference type="EMBL" id="GAX73572.1"/>
    </source>
</evidence>
<keyword evidence="11" id="KW-1185">Reference proteome</keyword>
<dbReference type="InterPro" id="IPR039733">
    <property type="entry name" value="NTAQ1"/>
</dbReference>
<comment type="subunit">
    <text evidence="2 8">Monomer.</text>
</comment>